<protein>
    <submittedName>
        <fullName evidence="1">Uncharacterized protein</fullName>
    </submittedName>
</protein>
<dbReference type="AntiFam" id="ANF00159">
    <property type="entry name" value="Shadow ORF (opposite uvrA)"/>
</dbReference>
<reference evidence="1 2" key="1">
    <citation type="submission" date="2007-01" db="EMBL/GenBank/DDBJ databases">
        <title>Draft genome sequence of Collinsella aerofaciens (ATCC 25986).</title>
        <authorList>
            <person name="Sudarsanam P."/>
            <person name="Ley R."/>
            <person name="Guruge J."/>
            <person name="Turnbaugh P.J."/>
            <person name="Mahowald M."/>
            <person name="Liep D."/>
            <person name="Gordon J."/>
        </authorList>
    </citation>
    <scope>NUCLEOTIDE SEQUENCE [LARGE SCALE GENOMIC DNA]</scope>
    <source>
        <strain evidence="2">ATCC 25986 / DSM 3979 / JCM 10188 / KCTC 3647 / NCTC 11838 / VPI 1003</strain>
    </source>
</reference>
<evidence type="ECO:0000313" key="1">
    <source>
        <dbReference type="EMBL" id="EBA38660.1"/>
    </source>
</evidence>
<sequence length="882" mass="97446">MSIKLSLTLPVTPEQRRQKLARITLRTVRNLLRCARNHDGSAAVTALGTHIDQAVGNLDDIKVVFNHQHRVARIDQALQHIEQLADVLKMKAGRRLVQNIERLARLASMKLLGEFHTLRLAARKRRGGLAQAHVAQAYIVQRLELALNLRDIPKEGQRLGDAHVEHVRDGLATVGDLECLAVVAFTAANFAGNVDIGKEVHLDLDLPVALARLTAPATHIKGETTRRVAARLRLRRTRKQRAKIIPQADIGSRVGTRRAANRRLVDIDNLIDTLDALDFLIWTHRARRTVNGIRKGRRNGIGNQGALARSRHAGNNRKRTKLDFGSNVFEVVGSSARNFKAAATGLAPFIRHPDHSFAGQISARHRLRTRHDIGRRSRRDYVSAVDAGAGPHVDHVIGGTDCILVVFDDDNGIADIAQALERLDQALVVTLMKTDRGLVQNIEHAHETRADLRCQANTLRLATGKRRRGTIERQIVESNIDQKTQALQDFLDDTAADKLLALGEFQALKKLERFTARQATNLVNGLAAHGDGEHLRAQTSAVAARARLLANVLLQARLGVLVRRLGIAFVQDVANARKLGIPLAATSVELLVVDRDLRIAQAIQECTTHARGQVLPRRIGAHLKVFADRSKNLRIVVRVAKQATKDSVGNGLRGVLDQRLGINGFLKAQAVALRTCAIGSVERKITRLKIVNGVTMLRARQGQRILQQLALGPLGSITIGQHVHVYIAVSQRGRLLNRLGDTAQRVLTDHDAIDYDLDIVLELLVQIDRIVERAHFTVDTHAAKALGAKVLKQFGVLAFSPAHHRCQHKRAAALPRRQDLVGNLVGRLTLNDATAFGTVRGAHTGEQQAQIVINLGYGANRRARVFRRRLLVDRHRRRKAVD</sequence>
<accession>A4ECQ1</accession>
<name>A4ECQ1_COLAA</name>
<comment type="caution">
    <text evidence="1">The sequence shown here is derived from an EMBL/GenBank/DDBJ whole genome shotgun (WGS) entry which is preliminary data.</text>
</comment>
<reference evidence="1 2" key="2">
    <citation type="submission" date="2007-04" db="EMBL/GenBank/DDBJ databases">
        <authorList>
            <person name="Fulton L."/>
            <person name="Clifton S."/>
            <person name="Fulton B."/>
            <person name="Xu J."/>
            <person name="Minx P."/>
            <person name="Mardis E.R."/>
            <person name="Wilson R.K."/>
        </authorList>
    </citation>
    <scope>NUCLEOTIDE SEQUENCE [LARGE SCALE GENOMIC DNA]</scope>
    <source>
        <strain evidence="2">ATCC 25986 / DSM 3979 / JCM 10188 / KCTC 3647 / NCTC 11838 / VPI 1003</strain>
    </source>
</reference>
<dbReference type="EMBL" id="AAVN02000012">
    <property type="protein sequence ID" value="EBA38660.1"/>
    <property type="molecule type" value="Genomic_DNA"/>
</dbReference>
<organism evidence="1 2">
    <name type="scientific">Collinsella aerofaciens (strain ATCC 25986 / DSM 3979 / JCM 10188 / KCTC 3647 / NCTC 11838 / VPI 1003)</name>
    <dbReference type="NCBI Taxonomy" id="411903"/>
    <lineage>
        <taxon>Bacteria</taxon>
        <taxon>Bacillati</taxon>
        <taxon>Actinomycetota</taxon>
        <taxon>Coriobacteriia</taxon>
        <taxon>Coriobacteriales</taxon>
        <taxon>Coriobacteriaceae</taxon>
        <taxon>Collinsella</taxon>
    </lineage>
</organism>
<proteinExistence type="predicted"/>
<evidence type="ECO:0000313" key="2">
    <source>
        <dbReference type="Proteomes" id="UP000002979"/>
    </source>
</evidence>
<dbReference type="AlphaFoldDB" id="A4ECQ1"/>
<dbReference type="Proteomes" id="UP000002979">
    <property type="component" value="Unassembled WGS sequence"/>
</dbReference>
<gene>
    <name evidence="1" type="ORF">COLAER_02233</name>
</gene>